<dbReference type="Proteomes" id="UP000827976">
    <property type="component" value="Chromosome 6"/>
</dbReference>
<gene>
    <name evidence="1" type="ORF">IHE45_06G015300</name>
</gene>
<organism evidence="1 2">
    <name type="scientific">Dioscorea alata</name>
    <name type="common">Purple yam</name>
    <dbReference type="NCBI Taxonomy" id="55571"/>
    <lineage>
        <taxon>Eukaryota</taxon>
        <taxon>Viridiplantae</taxon>
        <taxon>Streptophyta</taxon>
        <taxon>Embryophyta</taxon>
        <taxon>Tracheophyta</taxon>
        <taxon>Spermatophyta</taxon>
        <taxon>Magnoliopsida</taxon>
        <taxon>Liliopsida</taxon>
        <taxon>Dioscoreales</taxon>
        <taxon>Dioscoreaceae</taxon>
        <taxon>Dioscorea</taxon>
    </lineage>
</organism>
<protein>
    <submittedName>
        <fullName evidence="1">Uncharacterized protein</fullName>
    </submittedName>
</protein>
<dbReference type="EMBL" id="CM037016">
    <property type="protein sequence ID" value="KAH7678719.1"/>
    <property type="molecule type" value="Genomic_DNA"/>
</dbReference>
<keyword evidence="2" id="KW-1185">Reference proteome</keyword>
<comment type="caution">
    <text evidence="1">The sequence shown here is derived from an EMBL/GenBank/DDBJ whole genome shotgun (WGS) entry which is preliminary data.</text>
</comment>
<evidence type="ECO:0000313" key="1">
    <source>
        <dbReference type="EMBL" id="KAH7678719.1"/>
    </source>
</evidence>
<sequence>MCHIPAISCSPFGKIWLISLLTSFLWQEKLAPQLKKKFPLCFF</sequence>
<evidence type="ECO:0000313" key="2">
    <source>
        <dbReference type="Proteomes" id="UP000827976"/>
    </source>
</evidence>
<name>A0ACB7VVE9_DIOAL</name>
<reference evidence="2" key="1">
    <citation type="journal article" date="2022" name="Nat. Commun.">
        <title>Chromosome evolution and the genetic basis of agronomically important traits in greater yam.</title>
        <authorList>
            <person name="Bredeson J.V."/>
            <person name="Lyons J.B."/>
            <person name="Oniyinde I.O."/>
            <person name="Okereke N.R."/>
            <person name="Kolade O."/>
            <person name="Nnabue I."/>
            <person name="Nwadili C.O."/>
            <person name="Hribova E."/>
            <person name="Parker M."/>
            <person name="Nwogha J."/>
            <person name="Shu S."/>
            <person name="Carlson J."/>
            <person name="Kariba R."/>
            <person name="Muthemba S."/>
            <person name="Knop K."/>
            <person name="Barton G.J."/>
            <person name="Sherwood A.V."/>
            <person name="Lopez-Montes A."/>
            <person name="Asiedu R."/>
            <person name="Jamnadass R."/>
            <person name="Muchugi A."/>
            <person name="Goodstein D."/>
            <person name="Egesi C.N."/>
            <person name="Featherston J."/>
            <person name="Asfaw A."/>
            <person name="Simpson G.G."/>
            <person name="Dolezel J."/>
            <person name="Hendre P.S."/>
            <person name="Van Deynze A."/>
            <person name="Kumar P.L."/>
            <person name="Obidiegwu J.E."/>
            <person name="Bhattacharjee R."/>
            <person name="Rokhsar D.S."/>
        </authorList>
    </citation>
    <scope>NUCLEOTIDE SEQUENCE [LARGE SCALE GENOMIC DNA]</scope>
    <source>
        <strain evidence="2">cv. TDa95/00328</strain>
    </source>
</reference>
<accession>A0ACB7VVE9</accession>
<proteinExistence type="predicted"/>